<name>A0A8H3XCQ3_GIGMA</name>
<dbReference type="EMBL" id="WTPW01001216">
    <property type="protein sequence ID" value="KAF0449292.1"/>
    <property type="molecule type" value="Genomic_DNA"/>
</dbReference>
<evidence type="ECO:0000313" key="1">
    <source>
        <dbReference type="EMBL" id="KAF0449292.1"/>
    </source>
</evidence>
<comment type="caution">
    <text evidence="1">The sequence shown here is derived from an EMBL/GenBank/DDBJ whole genome shotgun (WGS) entry which is preliminary data.</text>
</comment>
<gene>
    <name evidence="1" type="ORF">F8M41_002525</name>
</gene>
<dbReference type="OrthoDB" id="6247875at2759"/>
<reference evidence="1 2" key="1">
    <citation type="journal article" date="2019" name="Environ. Microbiol.">
        <title>At the nexus of three kingdoms: the genome of the mycorrhizal fungus Gigaspora margarita provides insights into plant, endobacterial and fungal interactions.</title>
        <authorList>
            <person name="Venice F."/>
            <person name="Ghignone S."/>
            <person name="Salvioli di Fossalunga A."/>
            <person name="Amselem J."/>
            <person name="Novero M."/>
            <person name="Xianan X."/>
            <person name="Sedzielewska Toro K."/>
            <person name="Morin E."/>
            <person name="Lipzen A."/>
            <person name="Grigoriev I.V."/>
            <person name="Henrissat B."/>
            <person name="Martin F.M."/>
            <person name="Bonfante P."/>
        </authorList>
    </citation>
    <scope>NUCLEOTIDE SEQUENCE [LARGE SCALE GENOMIC DNA]</scope>
    <source>
        <strain evidence="1 2">BEG34</strain>
    </source>
</reference>
<dbReference type="Proteomes" id="UP000439903">
    <property type="component" value="Unassembled WGS sequence"/>
</dbReference>
<proteinExistence type="predicted"/>
<protein>
    <submittedName>
        <fullName evidence="1">MATA-HMG</fullName>
    </submittedName>
</protein>
<organism evidence="1 2">
    <name type="scientific">Gigaspora margarita</name>
    <dbReference type="NCBI Taxonomy" id="4874"/>
    <lineage>
        <taxon>Eukaryota</taxon>
        <taxon>Fungi</taxon>
        <taxon>Fungi incertae sedis</taxon>
        <taxon>Mucoromycota</taxon>
        <taxon>Glomeromycotina</taxon>
        <taxon>Glomeromycetes</taxon>
        <taxon>Diversisporales</taxon>
        <taxon>Gigasporaceae</taxon>
        <taxon>Gigaspora</taxon>
    </lineage>
</organism>
<accession>A0A8H3XCQ3</accession>
<dbReference type="AlphaFoldDB" id="A0A8H3XCQ3"/>
<sequence length="99" mass="11695">MSLPIEEFKPHFPPRITPQEIYSEILSNNNNNNYSRRTTKLPTAFDAYKLCFRREFALQSYNALEEMITPLAINSWGREPADVKEEYKRLLNEAKDLQQ</sequence>
<evidence type="ECO:0000313" key="2">
    <source>
        <dbReference type="Proteomes" id="UP000439903"/>
    </source>
</evidence>
<keyword evidence="2" id="KW-1185">Reference proteome</keyword>